<sequence>MSHIQAIKGQAWSKVEDSANLKIHNRKGVNISFIGCISPFDTINFSKAESLKRGDV</sequence>
<reference evidence="1 2" key="1">
    <citation type="journal article" date="2016" name="Proc. Natl. Acad. Sci. U.S.A.">
        <title>Lipid metabolic changes in an early divergent fungus govern the establishment of a mutualistic symbiosis with endobacteria.</title>
        <authorList>
            <person name="Lastovetsky O.A."/>
            <person name="Gaspar M.L."/>
            <person name="Mondo S.J."/>
            <person name="LaButti K.M."/>
            <person name="Sandor L."/>
            <person name="Grigoriev I.V."/>
            <person name="Henry S.A."/>
            <person name="Pawlowska T.E."/>
        </authorList>
    </citation>
    <scope>NUCLEOTIDE SEQUENCE [LARGE SCALE GENOMIC DNA]</scope>
    <source>
        <strain evidence="1 2">ATCC 52813</strain>
    </source>
</reference>
<evidence type="ECO:0000313" key="2">
    <source>
        <dbReference type="Proteomes" id="UP000242254"/>
    </source>
</evidence>
<protein>
    <submittedName>
        <fullName evidence="1">Uncharacterized protein</fullName>
    </submittedName>
</protein>
<dbReference type="AlphaFoldDB" id="A0A2G4T088"/>
<feature type="non-terminal residue" evidence="1">
    <location>
        <position position="56"/>
    </location>
</feature>
<organism evidence="1 2">
    <name type="scientific">Rhizopus microsporus ATCC 52813</name>
    <dbReference type="NCBI Taxonomy" id="1340429"/>
    <lineage>
        <taxon>Eukaryota</taxon>
        <taxon>Fungi</taxon>
        <taxon>Fungi incertae sedis</taxon>
        <taxon>Mucoromycota</taxon>
        <taxon>Mucoromycotina</taxon>
        <taxon>Mucoromycetes</taxon>
        <taxon>Mucorales</taxon>
        <taxon>Mucorineae</taxon>
        <taxon>Rhizopodaceae</taxon>
        <taxon>Rhizopus</taxon>
    </lineage>
</organism>
<dbReference type="RefSeq" id="XP_023468122.1">
    <property type="nucleotide sequence ID" value="XM_023612520.1"/>
</dbReference>
<dbReference type="STRING" id="1340429.A0A2G4T088"/>
<dbReference type="Proteomes" id="UP000242254">
    <property type="component" value="Unassembled WGS sequence"/>
</dbReference>
<keyword evidence="2" id="KW-1185">Reference proteome</keyword>
<dbReference type="GeneID" id="35443509"/>
<gene>
    <name evidence="1" type="ORF">RHIMIDRAFT_275091</name>
</gene>
<dbReference type="EMBL" id="KZ303845">
    <property type="protein sequence ID" value="PHZ14414.1"/>
    <property type="molecule type" value="Genomic_DNA"/>
</dbReference>
<proteinExistence type="predicted"/>
<name>A0A2G4T088_RHIZD</name>
<accession>A0A2G4T088</accession>
<evidence type="ECO:0000313" key="1">
    <source>
        <dbReference type="EMBL" id="PHZ14414.1"/>
    </source>
</evidence>